<dbReference type="InterPro" id="IPR008271">
    <property type="entry name" value="Ser/Thr_kinase_AS"/>
</dbReference>
<organism evidence="2 3">
    <name type="scientific">Coregonus suidteri</name>
    <dbReference type="NCBI Taxonomy" id="861788"/>
    <lineage>
        <taxon>Eukaryota</taxon>
        <taxon>Metazoa</taxon>
        <taxon>Chordata</taxon>
        <taxon>Craniata</taxon>
        <taxon>Vertebrata</taxon>
        <taxon>Euteleostomi</taxon>
        <taxon>Actinopterygii</taxon>
        <taxon>Neopterygii</taxon>
        <taxon>Teleostei</taxon>
        <taxon>Protacanthopterygii</taxon>
        <taxon>Salmoniformes</taxon>
        <taxon>Salmonidae</taxon>
        <taxon>Coregoninae</taxon>
        <taxon>Coregonus</taxon>
    </lineage>
</organism>
<evidence type="ECO:0000313" key="2">
    <source>
        <dbReference type="EMBL" id="KAK6316060.1"/>
    </source>
</evidence>
<dbReference type="GO" id="GO:0034727">
    <property type="term" value="P:piecemeal microautophagy of the nucleus"/>
    <property type="evidence" value="ECO:0007669"/>
    <property type="project" value="TreeGrafter"/>
</dbReference>
<dbReference type="GO" id="GO:0034045">
    <property type="term" value="C:phagophore assembly site membrane"/>
    <property type="evidence" value="ECO:0007669"/>
    <property type="project" value="TreeGrafter"/>
</dbReference>
<accession>A0AAN8M0F0</accession>
<feature type="domain" description="Protein kinase" evidence="1">
    <location>
        <begin position="1"/>
        <end position="174"/>
    </location>
</feature>
<dbReference type="Pfam" id="PF00069">
    <property type="entry name" value="Pkinase"/>
    <property type="match status" value="1"/>
</dbReference>
<dbReference type="GO" id="GO:0042594">
    <property type="term" value="P:response to starvation"/>
    <property type="evidence" value="ECO:0007669"/>
    <property type="project" value="TreeGrafter"/>
</dbReference>
<dbReference type="GO" id="GO:0004674">
    <property type="term" value="F:protein serine/threonine kinase activity"/>
    <property type="evidence" value="ECO:0007669"/>
    <property type="project" value="InterPro"/>
</dbReference>
<comment type="caution">
    <text evidence="2">The sequence shown here is derived from an EMBL/GenBank/DDBJ whole genome shotgun (WGS) entry which is preliminary data.</text>
</comment>
<evidence type="ECO:0000259" key="1">
    <source>
        <dbReference type="PROSITE" id="PS50011"/>
    </source>
</evidence>
<dbReference type="AlphaFoldDB" id="A0AAN8M0F0"/>
<dbReference type="Proteomes" id="UP001356427">
    <property type="component" value="Unassembled WGS sequence"/>
</dbReference>
<name>A0AAN8M0F0_9TELE</name>
<gene>
    <name evidence="2" type="ORF">J4Q44_G00135840</name>
</gene>
<protein>
    <recommendedName>
        <fullName evidence="1">Protein kinase domain-containing protein</fullName>
    </recommendedName>
</protein>
<dbReference type="PANTHER" id="PTHR24348:SF19">
    <property type="entry name" value="SERINE_THREONINE-PROTEIN KINASE ULK1"/>
    <property type="match status" value="1"/>
</dbReference>
<dbReference type="EMBL" id="JAGTTL010000011">
    <property type="protein sequence ID" value="KAK6316060.1"/>
    <property type="molecule type" value="Genomic_DNA"/>
</dbReference>
<sequence length="174" mass="19464">MKTLLHYMTFRKRPVLCTWSWSTAMVGTWQTISTPRGTLSEDTIRVFLQQIAGAMRVLQAKGIIHRDLKPQNILLSNPAGRKSHSTNTCIKIVSPEETSCPLRHLLLGLLQRNHKERMDFEEFFRHPFLEASSSMKKTTPAVTMTCFPSSTSASSCSSSSTSHLASPPCMCCCL</sequence>
<dbReference type="GO" id="GO:0000422">
    <property type="term" value="P:autophagy of mitochondrion"/>
    <property type="evidence" value="ECO:0007669"/>
    <property type="project" value="TreeGrafter"/>
</dbReference>
<dbReference type="GO" id="GO:0048671">
    <property type="term" value="P:negative regulation of collateral sprouting"/>
    <property type="evidence" value="ECO:0007669"/>
    <property type="project" value="TreeGrafter"/>
</dbReference>
<dbReference type="SUPFAM" id="SSF56112">
    <property type="entry name" value="Protein kinase-like (PK-like)"/>
    <property type="match status" value="1"/>
</dbReference>
<evidence type="ECO:0000313" key="3">
    <source>
        <dbReference type="Proteomes" id="UP001356427"/>
    </source>
</evidence>
<dbReference type="GO" id="GO:0000045">
    <property type="term" value="P:autophagosome assembly"/>
    <property type="evidence" value="ECO:0007669"/>
    <property type="project" value="TreeGrafter"/>
</dbReference>
<dbReference type="GO" id="GO:0005776">
    <property type="term" value="C:autophagosome"/>
    <property type="evidence" value="ECO:0007669"/>
    <property type="project" value="TreeGrafter"/>
</dbReference>
<dbReference type="GO" id="GO:0005829">
    <property type="term" value="C:cytosol"/>
    <property type="evidence" value="ECO:0007669"/>
    <property type="project" value="TreeGrafter"/>
</dbReference>
<dbReference type="Gene3D" id="1.10.510.10">
    <property type="entry name" value="Transferase(Phosphotransferase) domain 1"/>
    <property type="match status" value="1"/>
</dbReference>
<dbReference type="PANTHER" id="PTHR24348">
    <property type="entry name" value="SERINE/THREONINE-PROTEIN KINASE UNC-51-RELATED"/>
    <property type="match status" value="1"/>
</dbReference>
<dbReference type="InterPro" id="IPR000719">
    <property type="entry name" value="Prot_kinase_dom"/>
</dbReference>
<proteinExistence type="predicted"/>
<dbReference type="GO" id="GO:0048675">
    <property type="term" value="P:axon extension"/>
    <property type="evidence" value="ECO:0007669"/>
    <property type="project" value="TreeGrafter"/>
</dbReference>
<dbReference type="PROSITE" id="PS50011">
    <property type="entry name" value="PROTEIN_KINASE_DOM"/>
    <property type="match status" value="1"/>
</dbReference>
<dbReference type="GO" id="GO:0061709">
    <property type="term" value="P:reticulophagy"/>
    <property type="evidence" value="ECO:0007669"/>
    <property type="project" value="TreeGrafter"/>
</dbReference>
<dbReference type="PROSITE" id="PS00108">
    <property type="entry name" value="PROTEIN_KINASE_ST"/>
    <property type="match status" value="1"/>
</dbReference>
<dbReference type="GO" id="GO:0010508">
    <property type="term" value="P:positive regulation of autophagy"/>
    <property type="evidence" value="ECO:0007669"/>
    <property type="project" value="TreeGrafter"/>
</dbReference>
<keyword evidence="3" id="KW-1185">Reference proteome</keyword>
<reference evidence="2 3" key="1">
    <citation type="submission" date="2021-04" db="EMBL/GenBank/DDBJ databases">
        <authorList>
            <person name="De Guttry C."/>
            <person name="Zahm M."/>
            <person name="Klopp C."/>
            <person name="Cabau C."/>
            <person name="Louis A."/>
            <person name="Berthelot C."/>
            <person name="Parey E."/>
            <person name="Roest Crollius H."/>
            <person name="Montfort J."/>
            <person name="Robinson-Rechavi M."/>
            <person name="Bucao C."/>
            <person name="Bouchez O."/>
            <person name="Gislard M."/>
            <person name="Lluch J."/>
            <person name="Milhes M."/>
            <person name="Lampietro C."/>
            <person name="Lopez Roques C."/>
            <person name="Donnadieu C."/>
            <person name="Braasch I."/>
            <person name="Desvignes T."/>
            <person name="Postlethwait J."/>
            <person name="Bobe J."/>
            <person name="Wedekind C."/>
            <person name="Guiguen Y."/>
        </authorList>
    </citation>
    <scope>NUCLEOTIDE SEQUENCE [LARGE SCALE GENOMIC DNA]</scope>
    <source>
        <strain evidence="2">Cs_M1</strain>
        <tissue evidence="2">Blood</tissue>
    </source>
</reference>
<dbReference type="GO" id="GO:0005524">
    <property type="term" value="F:ATP binding"/>
    <property type="evidence" value="ECO:0007669"/>
    <property type="project" value="InterPro"/>
</dbReference>
<dbReference type="InterPro" id="IPR011009">
    <property type="entry name" value="Kinase-like_dom_sf"/>
</dbReference>
<dbReference type="InterPro" id="IPR045269">
    <property type="entry name" value="Atg1-like"/>
</dbReference>